<protein>
    <submittedName>
        <fullName evidence="7">Major facilitator superfamily permease</fullName>
    </submittedName>
</protein>
<keyword evidence="5 6" id="KW-0472">Membrane</keyword>
<evidence type="ECO:0000256" key="3">
    <source>
        <dbReference type="ARBA" id="ARBA00022692"/>
    </source>
</evidence>
<feature type="transmembrane region" description="Helical" evidence="6">
    <location>
        <begin position="53"/>
        <end position="75"/>
    </location>
</feature>
<evidence type="ECO:0000256" key="1">
    <source>
        <dbReference type="ARBA" id="ARBA00004127"/>
    </source>
</evidence>
<comment type="subcellular location">
    <subcellularLocation>
        <location evidence="1">Endomembrane system</location>
        <topology evidence="1">Multi-pass membrane protein</topology>
    </subcellularLocation>
</comment>
<dbReference type="PANTHER" id="PTHR23519:SF1">
    <property type="entry name" value="AUTOPHAGY-RELATED PROTEIN 22"/>
    <property type="match status" value="1"/>
</dbReference>
<feature type="transmembrane region" description="Helical" evidence="6">
    <location>
        <begin position="12"/>
        <end position="33"/>
    </location>
</feature>
<dbReference type="PANTHER" id="PTHR23519">
    <property type="entry name" value="AUTOPHAGY-RELATED PROTEIN 22"/>
    <property type="match status" value="1"/>
</dbReference>
<dbReference type="EMBL" id="AODF01000006">
    <property type="protein sequence ID" value="EUJ33217.1"/>
    <property type="molecule type" value="Genomic_DNA"/>
</dbReference>
<comment type="caution">
    <text evidence="7">The sequence shown here is derived from an EMBL/GenBank/DDBJ whole genome shotgun (WGS) entry which is preliminary data.</text>
</comment>
<evidence type="ECO:0000313" key="7">
    <source>
        <dbReference type="EMBL" id="EUJ33217.1"/>
    </source>
</evidence>
<dbReference type="SUPFAM" id="SSF103473">
    <property type="entry name" value="MFS general substrate transporter"/>
    <property type="match status" value="1"/>
</dbReference>
<organism evidence="7 8">
    <name type="scientific">Listeria floridensis FSL S10-1187</name>
    <dbReference type="NCBI Taxonomy" id="1265817"/>
    <lineage>
        <taxon>Bacteria</taxon>
        <taxon>Bacillati</taxon>
        <taxon>Bacillota</taxon>
        <taxon>Bacilli</taxon>
        <taxon>Bacillales</taxon>
        <taxon>Listeriaceae</taxon>
        <taxon>Listeria</taxon>
    </lineage>
</organism>
<feature type="transmembrane region" description="Helical" evidence="6">
    <location>
        <begin position="176"/>
        <end position="197"/>
    </location>
</feature>
<evidence type="ECO:0000313" key="8">
    <source>
        <dbReference type="Proteomes" id="UP000019249"/>
    </source>
</evidence>
<feature type="transmembrane region" description="Helical" evidence="6">
    <location>
        <begin position="106"/>
        <end position="126"/>
    </location>
</feature>
<keyword evidence="3 6" id="KW-0812">Transmembrane</keyword>
<feature type="transmembrane region" description="Helical" evidence="6">
    <location>
        <begin position="147"/>
        <end position="170"/>
    </location>
</feature>
<feature type="transmembrane region" description="Helical" evidence="6">
    <location>
        <begin position="82"/>
        <end position="100"/>
    </location>
</feature>
<reference evidence="7 8" key="1">
    <citation type="journal article" date="2014" name="Int. J. Syst. Evol. Microbiol.">
        <title>Listeria floridensis sp. nov., Listeria aquatica sp. nov., Listeria cornellensis sp. nov., Listeria riparia sp. nov. and Listeria grandensis sp. nov., from agricultural and natural environments.</title>
        <authorList>
            <person name="den Bakker H.C."/>
            <person name="Warchocki S."/>
            <person name="Wright E.M."/>
            <person name="Allred A.F."/>
            <person name="Ahlstrom C."/>
            <person name="Manuel C.S."/>
            <person name="Stasiewicz M.J."/>
            <person name="Burrell A."/>
            <person name="Roof S."/>
            <person name="Strawn L."/>
            <person name="Fortes E.D."/>
            <person name="Nightingale K.K."/>
            <person name="Kephart D."/>
            <person name="Wiedmann M."/>
        </authorList>
    </citation>
    <scope>NUCLEOTIDE SEQUENCE [LARGE SCALE GENOMIC DNA]</scope>
    <source>
        <strain evidence="7 8">FSL S10-1187</strain>
    </source>
</reference>
<dbReference type="InterPro" id="IPR050495">
    <property type="entry name" value="ATG22/LtaA_families"/>
</dbReference>
<evidence type="ECO:0000256" key="2">
    <source>
        <dbReference type="ARBA" id="ARBA00022448"/>
    </source>
</evidence>
<evidence type="ECO:0000256" key="4">
    <source>
        <dbReference type="ARBA" id="ARBA00022989"/>
    </source>
</evidence>
<dbReference type="InterPro" id="IPR024671">
    <property type="entry name" value="Atg22-like"/>
</dbReference>
<dbReference type="Gene3D" id="1.20.1250.20">
    <property type="entry name" value="MFS general substrate transporter like domains"/>
    <property type="match status" value="1"/>
</dbReference>
<proteinExistence type="predicted"/>
<gene>
    <name evidence="7" type="ORF">MFLO_03705</name>
</gene>
<evidence type="ECO:0000256" key="6">
    <source>
        <dbReference type="SAM" id="Phobius"/>
    </source>
</evidence>
<sequence length="230" mass="25982">MKYTKEERSWILQDWANSAYSIMITTAILPIYFKGVADNAGIAGHTSTAYWGYANSIGTLLISVLAPILGTIADYQFFKKRFFNVFTMLGILCTVAFTFVPSDGWLMLLGLYALSLIGFSGANIFYDSFLVDVTSNERMDRISSAGYAYGYLGSCIPFVIFIIFQATGILPISQVALVNIGFLMTAIWWLGFTIPFFKNVQQHHYIERVKNPVRTSFKRLFQTVREIKKT</sequence>
<accession>A0ABN0RH20</accession>
<keyword evidence="4 6" id="KW-1133">Transmembrane helix</keyword>
<dbReference type="InterPro" id="IPR036259">
    <property type="entry name" value="MFS_trans_sf"/>
</dbReference>
<evidence type="ECO:0000256" key="5">
    <source>
        <dbReference type="ARBA" id="ARBA00023136"/>
    </source>
</evidence>
<keyword evidence="8" id="KW-1185">Reference proteome</keyword>
<dbReference type="Pfam" id="PF11700">
    <property type="entry name" value="ATG22"/>
    <property type="match status" value="2"/>
</dbReference>
<keyword evidence="2" id="KW-0813">Transport</keyword>
<dbReference type="Proteomes" id="UP000019249">
    <property type="component" value="Unassembled WGS sequence"/>
</dbReference>
<name>A0ABN0RH20_9LIST</name>